<dbReference type="InterPro" id="IPR032710">
    <property type="entry name" value="NTF2-like_dom_sf"/>
</dbReference>
<evidence type="ECO:0000313" key="2">
    <source>
        <dbReference type="Proteomes" id="UP001338125"/>
    </source>
</evidence>
<dbReference type="Gene3D" id="3.10.450.50">
    <property type="match status" value="1"/>
</dbReference>
<dbReference type="SUPFAM" id="SSF54427">
    <property type="entry name" value="NTF2-like"/>
    <property type="match status" value="1"/>
</dbReference>
<dbReference type="Pfam" id="PF12893">
    <property type="entry name" value="Lumazine_bd_2"/>
    <property type="match status" value="1"/>
</dbReference>
<sequence>MAKHITGSEYDAVIATAYCYVEAMEKGSSKRAKEGFHPGGGIYGYVDGEFKGDQSPEGHKIKAHLDVIAMTPTTAIVKTEVEMNPPETDYTDFLGMVKIDGKWQIVSKIFHSYPR</sequence>
<evidence type="ECO:0000313" key="1">
    <source>
        <dbReference type="EMBL" id="KAK5990620.1"/>
    </source>
</evidence>
<name>A0ABR0SFT4_9HYPO</name>
<dbReference type="EMBL" id="JAVFKD010000014">
    <property type="protein sequence ID" value="KAK5990620.1"/>
    <property type="molecule type" value="Genomic_DNA"/>
</dbReference>
<evidence type="ECO:0008006" key="3">
    <source>
        <dbReference type="Google" id="ProtNLM"/>
    </source>
</evidence>
<dbReference type="InterPro" id="IPR039437">
    <property type="entry name" value="FrzH/put_lumazine-bd"/>
</dbReference>
<reference evidence="1 2" key="1">
    <citation type="submission" date="2024-01" db="EMBL/GenBank/DDBJ databases">
        <title>Complete genome of Cladobotryum mycophilum ATHUM6906.</title>
        <authorList>
            <person name="Christinaki A.C."/>
            <person name="Myridakis A.I."/>
            <person name="Kouvelis V.N."/>
        </authorList>
    </citation>
    <scope>NUCLEOTIDE SEQUENCE [LARGE SCALE GENOMIC DNA]</scope>
    <source>
        <strain evidence="1 2">ATHUM6906</strain>
    </source>
</reference>
<gene>
    <name evidence="1" type="ORF">PT974_08889</name>
</gene>
<protein>
    <recommendedName>
        <fullName evidence="3">Lumazine-binding protein</fullName>
    </recommendedName>
</protein>
<proteinExistence type="predicted"/>
<organism evidence="1 2">
    <name type="scientific">Cladobotryum mycophilum</name>
    <dbReference type="NCBI Taxonomy" id="491253"/>
    <lineage>
        <taxon>Eukaryota</taxon>
        <taxon>Fungi</taxon>
        <taxon>Dikarya</taxon>
        <taxon>Ascomycota</taxon>
        <taxon>Pezizomycotina</taxon>
        <taxon>Sordariomycetes</taxon>
        <taxon>Hypocreomycetidae</taxon>
        <taxon>Hypocreales</taxon>
        <taxon>Hypocreaceae</taxon>
        <taxon>Cladobotryum</taxon>
    </lineage>
</organism>
<accession>A0ABR0SFT4</accession>
<keyword evidence="2" id="KW-1185">Reference proteome</keyword>
<comment type="caution">
    <text evidence="1">The sequence shown here is derived from an EMBL/GenBank/DDBJ whole genome shotgun (WGS) entry which is preliminary data.</text>
</comment>
<dbReference type="Proteomes" id="UP001338125">
    <property type="component" value="Unassembled WGS sequence"/>
</dbReference>